<feature type="domain" description="Fibronectin type-III" evidence="15">
    <location>
        <begin position="3696"/>
        <end position="3791"/>
    </location>
</feature>
<dbReference type="Gene3D" id="2.30.30.40">
    <property type="entry name" value="SH3 Domains"/>
    <property type="match status" value="1"/>
</dbReference>
<dbReference type="OrthoDB" id="6612025at2759"/>
<feature type="domain" description="Ig-like" evidence="14">
    <location>
        <begin position="3127"/>
        <end position="3219"/>
    </location>
</feature>
<feature type="region of interest" description="Disordered" evidence="12">
    <location>
        <begin position="2367"/>
        <end position="2832"/>
    </location>
</feature>
<dbReference type="InterPro" id="IPR013783">
    <property type="entry name" value="Ig-like_fold"/>
</dbReference>
<dbReference type="CDD" id="cd11856">
    <property type="entry name" value="SH3_p47phox_like"/>
    <property type="match status" value="1"/>
</dbReference>
<feature type="domain" description="Ig-like" evidence="14">
    <location>
        <begin position="491"/>
        <end position="581"/>
    </location>
</feature>
<feature type="domain" description="Ig-like" evidence="14">
    <location>
        <begin position="95"/>
        <end position="185"/>
    </location>
</feature>
<dbReference type="PROSITE" id="PS50853">
    <property type="entry name" value="FN3"/>
    <property type="match status" value="3"/>
</dbReference>
<evidence type="ECO:0000256" key="9">
    <source>
        <dbReference type="ARBA" id="ARBA00023319"/>
    </source>
</evidence>
<dbReference type="Pfam" id="PF00041">
    <property type="entry name" value="fn3"/>
    <property type="match status" value="3"/>
</dbReference>
<evidence type="ECO:0000259" key="15">
    <source>
        <dbReference type="PROSITE" id="PS50853"/>
    </source>
</evidence>
<dbReference type="SUPFAM" id="SSF49265">
    <property type="entry name" value="Fibronectin type III"/>
    <property type="match status" value="2"/>
</dbReference>
<feature type="domain" description="Ig-like" evidence="14">
    <location>
        <begin position="1539"/>
        <end position="1629"/>
    </location>
</feature>
<keyword evidence="8" id="KW-0539">Nucleus</keyword>
<keyword evidence="5" id="KW-0963">Cytoplasm</keyword>
<organism evidence="16">
    <name type="scientific">Lepeophtheirus salmonis</name>
    <name type="common">Salmon louse</name>
    <name type="synonym">Caligus salmonis</name>
    <dbReference type="NCBI Taxonomy" id="72036"/>
    <lineage>
        <taxon>Eukaryota</taxon>
        <taxon>Metazoa</taxon>
        <taxon>Ecdysozoa</taxon>
        <taxon>Arthropoda</taxon>
        <taxon>Crustacea</taxon>
        <taxon>Multicrustacea</taxon>
        <taxon>Hexanauplia</taxon>
        <taxon>Copepoda</taxon>
        <taxon>Siphonostomatoida</taxon>
        <taxon>Caligidae</taxon>
        <taxon>Lepeophtheirus</taxon>
    </lineage>
</organism>
<evidence type="ECO:0000256" key="5">
    <source>
        <dbReference type="ARBA" id="ARBA00022490"/>
    </source>
</evidence>
<dbReference type="FunFam" id="2.60.40.10:FF:000962">
    <property type="entry name" value="titin isoform X1"/>
    <property type="match status" value="3"/>
</dbReference>
<dbReference type="CDD" id="cd00096">
    <property type="entry name" value="Ig"/>
    <property type="match status" value="3"/>
</dbReference>
<feature type="domain" description="Ig-like" evidence="14">
    <location>
        <begin position="887"/>
        <end position="977"/>
    </location>
</feature>
<name>A0A0K2SX95_LEPSM</name>
<dbReference type="SMART" id="SM00326">
    <property type="entry name" value="SH3"/>
    <property type="match status" value="1"/>
</dbReference>
<feature type="domain" description="Ig-like" evidence="14">
    <location>
        <begin position="1677"/>
        <end position="1767"/>
    </location>
</feature>
<dbReference type="FunFam" id="2.60.40.10:FF:000425">
    <property type="entry name" value="Myosin light chain kinase"/>
    <property type="match status" value="1"/>
</dbReference>
<proteinExistence type="inferred from homology"/>
<dbReference type="EMBL" id="HACA01000799">
    <property type="protein sequence ID" value="CDW18160.1"/>
    <property type="molecule type" value="Transcribed_RNA"/>
</dbReference>
<keyword evidence="11" id="KW-0175">Coiled coil</keyword>
<feature type="domain" description="SH3" evidence="13">
    <location>
        <begin position="2912"/>
        <end position="2973"/>
    </location>
</feature>
<protein>
    <recommendedName>
        <fullName evidence="17">Titin</fullName>
    </recommendedName>
</protein>
<dbReference type="InterPro" id="IPR001452">
    <property type="entry name" value="SH3_domain"/>
</dbReference>
<dbReference type="PANTHER" id="PTHR47633:SF4">
    <property type="entry name" value="MYOPALLADIN ISOFORM X1"/>
    <property type="match status" value="1"/>
</dbReference>
<dbReference type="SMART" id="SM00409">
    <property type="entry name" value="IG"/>
    <property type="match status" value="24"/>
</dbReference>
<feature type="domain" description="Ig-like" evidence="14">
    <location>
        <begin position="755"/>
        <end position="846"/>
    </location>
</feature>
<keyword evidence="4 10" id="KW-0728">SH3 domain</keyword>
<dbReference type="InterPro" id="IPR036179">
    <property type="entry name" value="Ig-like_dom_sf"/>
</dbReference>
<feature type="compositionally biased region" description="Basic and acidic residues" evidence="12">
    <location>
        <begin position="2787"/>
        <end position="2802"/>
    </location>
</feature>
<dbReference type="FunFam" id="2.60.40.10:FF:000107">
    <property type="entry name" value="Myosin, light chain kinase a"/>
    <property type="match status" value="1"/>
</dbReference>
<feature type="domain" description="Ig-like" evidence="14">
    <location>
        <begin position="3502"/>
        <end position="3590"/>
    </location>
</feature>
<feature type="compositionally biased region" description="Basic and acidic residues" evidence="12">
    <location>
        <begin position="2761"/>
        <end position="2777"/>
    </location>
</feature>
<feature type="region of interest" description="Disordered" evidence="12">
    <location>
        <begin position="2316"/>
        <end position="2340"/>
    </location>
</feature>
<dbReference type="SMART" id="SM00408">
    <property type="entry name" value="IGc2"/>
    <property type="match status" value="21"/>
</dbReference>
<comment type="similarity">
    <text evidence="3">Belongs to the protein kinase superfamily. CAMK Ser/Thr protein kinase family.</text>
</comment>
<accession>A0A0K2SX95</accession>
<dbReference type="GO" id="GO:0005634">
    <property type="term" value="C:nucleus"/>
    <property type="evidence" value="ECO:0007669"/>
    <property type="project" value="UniProtKB-SubCell"/>
</dbReference>
<feature type="domain" description="Ig-like" evidence="14">
    <location>
        <begin position="3230"/>
        <end position="3319"/>
    </location>
</feature>
<dbReference type="FunFam" id="2.60.40.10:FF:000119">
    <property type="entry name" value="Sallimus, isoform P"/>
    <property type="match status" value="12"/>
</dbReference>
<feature type="domain" description="Ig-like" evidence="14">
    <location>
        <begin position="1401"/>
        <end position="1492"/>
    </location>
</feature>
<feature type="compositionally biased region" description="Low complexity" evidence="12">
    <location>
        <begin position="2375"/>
        <end position="2392"/>
    </location>
</feature>
<evidence type="ECO:0000259" key="14">
    <source>
        <dbReference type="PROSITE" id="PS50835"/>
    </source>
</evidence>
<feature type="domain" description="Ig-like" evidence="14">
    <location>
        <begin position="1953"/>
        <end position="2044"/>
    </location>
</feature>
<feature type="domain" description="Ig-like" evidence="14">
    <location>
        <begin position="3004"/>
        <end position="3099"/>
    </location>
</feature>
<keyword evidence="6" id="KW-0677">Repeat</keyword>
<dbReference type="CDD" id="cd00063">
    <property type="entry name" value="FN3"/>
    <property type="match status" value="3"/>
</dbReference>
<dbReference type="Pfam" id="PF00018">
    <property type="entry name" value="SH3_1"/>
    <property type="match status" value="1"/>
</dbReference>
<keyword evidence="7" id="KW-1015">Disulfide bond</keyword>
<evidence type="ECO:0000256" key="1">
    <source>
        <dbReference type="ARBA" id="ARBA00004123"/>
    </source>
</evidence>
<dbReference type="Gene3D" id="2.60.40.10">
    <property type="entry name" value="Immunoglobulins"/>
    <property type="match status" value="28"/>
</dbReference>
<evidence type="ECO:0000256" key="11">
    <source>
        <dbReference type="SAM" id="Coils"/>
    </source>
</evidence>
<dbReference type="FunFam" id="2.60.40.10:FF:000697">
    <property type="entry name" value="titin isoform X1"/>
    <property type="match status" value="1"/>
</dbReference>
<sequence length="4004" mass="447909">KNGSPITIGHRFRPIHDFGYVALDIVGLISEDSGTYTCRATNLAGTCECQAMLSCKSGQQIISETSNELSQFEMLEQRKMAGKHQIEEETTTQAPVFTTSMKSVEIKEGQRAHFECRIIPVSDPTLKVQWLLNSQPIKQANRIKEGLDFGFVSLDIMQAHPDDAGTYTCRAINRLGEAVNSASLVVKMKETIIKDTLHEGAMNQIHHLEQARVAQTQEEGLTTQIPSFTSVMKDLVLLEGTSAHFEAKLVPIGDPKLRVDWLHNGKPIQASNRMSTLHDFGFVALDLKYTRPEDSGTYTCRAVNTLGETTTSATMQIMSAQHGPMGETMHEDALQKIASLEQKKYVSHVMEEDAVQSAPVFVVPLQGKTELIEGQNIHMECRIEPYPDPSLKVEWYHNGKALPFGNRWKTSYDFGFAALDILGCYPEDSGTYTLRATNALGMTESHIDFKVSSRSGLLLDSEHTDALEKIKYLESKRRRMDDQEVIITEAPQFGHVLKDLNLEEGQPAHFETTLTPVNDANMRVEWYCNGKPIPQGHRFRTTYDFGFVALDILYAYPEDNGNYTCIAKNAIGEDSISCNLSVQGKASLLLDTMDRDRLTHLRNLENKPDYKHVEGDAQYTKPVFTTPLNNADAVPEQAHVHLECRLEPVNDPNLIVEWFVGGKAIRTGHRFRMTHDFGYVALDILYAYPEDSGTYMCKASNKLGEAVNTCSVSVIGKQSLLLDSQHAESWQKIQHLESRSHQTKLQVVETPSGPPRFITELMGKTTLTEGQNAHFEAQVEPINDTNLKIEFTHNGKALKQASRIHSLCDFGYVALDIAQLVVDDAGEYICRIYNKHGEVKSKINLSISGRDSLDVSSQRPEGLEKIKELERHKQRDKNEELVTFQKPVFTQGLLNVEKEESQNAHIEARLIPIGDPSLRVEWFKDGQLISTGSRINTLHDFGFVSLDIKGLRESDVGIYECRAINSLGGATATATIKVMSKGSLILDSQHPEGMRKITALESSKLRHQISEQESKFERPTFVSTLTGTPEVLEGQRAHMECRVVPLGDSNLKFTWFKNGENLNTGSRIQATHDFGFVTLDIDSCIPEDSGMYTIKAENFAGEASTSFALRVGDKSGIMGDALQPDSLKRIEQLEAQKNQKKKSMDDSIIAQPPVFMQPLKDIGSIAEAQNVHVEASIEPRNDPDLKVEWEFNGKSLSCGSRIKTTLDFGHVQLYINGVRGSDSGLYTCKAINKLGEAVSTTQIKVEETNTSDHATVEVKDPPKFVTQICEKISISEGQSTHFEAKLSPAEDPNLTIEWFKDGNPLSTGHRFRTFHDFGIVILDILYTYEEDQGLYECRAKNMFGSDVTKGTIECAARSNLILTPQVPGDLKESTLEHISHLESSAKFQYKTSSTFSSGSAPRFTVPIHNIEDLKEAESAHFEGRVVPTDDPNLQIEWFWNGKALKAGSRIRTFCDFGFVILEISPVYPEDSGEYMCKAKNSLGEAVTTATLKCSGKRNLIMDSQLPKGMEGAIDKIAHLEGLGKMRDAPIISDDLGNPPEFLVNLQDLLLAENSLAHFETRITPVNDPSMRVEWYHNGKQLSAGSRIKTINDFGFVILEVANVLTRDSGNYTCKATNKHGEASVSCNVTVKSKQSIITDPQVPRTFRSGAESIQKLEERRWKRGEGPLIEEVPGHPPKFVTQIKEITLVEGQAAHFDCRVEPVGDGSMKIEWFHEDSPIFIGSRIHTLSDFGFIVLDIDWTFKRDSGTYICRASNKFGVAESRATLQVKSLKDINLDSQLPPGMSMDHLKELEKGKVQSKIEPETEITVPKFITQLESRAVGEGEPAHFNCRVEPKHDPKLDVKWYFNDKELSSGHRFRITHEFGYVALDILYAYPEDEGEYVCKASNALGEDITKCTLKCKQLPAIQLEQQTPKGMKKSDYYVQMEASMQKYSQEMRLTEEDVYDAEKRQPPRFVTLIKSITDLMEMQSAKFECQLAPVGDPNMKVEWFFNGKPLPFKNRFTPIFDFGYVAMNFGWVYPEDSGEYVCKASNLYGMDETRAIIKTSGKPGIIFESQLPRGMESIEKIRAMESGWQRAPELIESEIENFKPCFVTKPEPQEVQEGDWARFCCRVTGYPKPRVMWLLNGHTVINGSKHKLVYDGMWHFDIPKCRDIDGGKVEVIARNQCGEAYALTHLTIKPRADDFRGVLKHNVKRDYVNSKEYRKPEWVTRMEEIQKRLSEQQQSAKFTQEIKEVRIKEGMKAKFEATFAGNPKPEITWYFNNEPLKNSKNIQIKVKEIRTILTLIECNNEMAGYYTCKARNPLGGDSTRASLTVNKGVGGTEGEPSPIKRVESTASTAEAEEKLALKQKKKEEKKQKLEEVKAKAQKELKAEKTSAVSLKKTATTASSTKSLIKKEEDNSKINFSRVQLKKSAPIDKPAQPPRPEPVQLKPTPPKASKPSEQKPEKVDLKPVPRKSGVEEKTVVETKKEIPTKAPKDKKESLRSDDTVPASDLTSCAEKVETSTEINKISDISQNTILSSEIETSPKVPEPKPVEEKPKSPETKTVEEKPKALESTPVEEKLKVPETKPVEEKTKTLETTPVEEKPKEHEPKLAEEKIKTPEPVEQKPRTPEPVEEKPKTSQPKPIEEKPIVPEPKPVEEKPKTPEPFEEKPKVPEPKPVEEKPKTPEPFEEKPKVPESVEEKPESPEPSPVEEKPQVPEPKSVEEKPKAPEPKPVEEKPKTPEPKLVEEKSEEKKVKSETIDETAIDNQTKKVKKVVKKVKEGSKEGSSGEEKTKKIIKKVKKVVKSEDKTDAEATHETKITAPTPEESDKPDSQGVDTPTNIESLPSTEKTSLLVEETQITKASEISTEIKEFIDADVKRASSSEVKSELVTTDTVSSKSSTTKVTTVQSGEAVQMSSSVTDVTKLSIKEGDVFFALATFVSDTGEAMNLVEGEKVHVLEWNNNDWWYVRKHITEESGWVPAQYLKDEQTYTRYVHKKLVEKIEKLPVFEQPKAGEDTFAPKIITKVKTMSAIDGCQVVFTCQIEGSPRPQITWFRQTAIIKPSQDFQISYADDNVATLVIKEVFPEDAGTFTCVAKNCVGYASSSADLMVERPLSDHGGAEKHDRRSLSRESSLADIVEGIPPTFAQRPQTKNAEEGSNTELECRFVAIPEAEVRWFHNKVELKDSERLTIHHQADMHMYCSIIKITETRKGDAGTYEVFAKNREGEASNTLILNVIAKTISQQPPMIVKSLTPTICKIGDSIKMEAVITGKPKPILSWLHNGAPLNTNDSNIKLTDKENIYCLTISNVNQSHDGDYLIKAENEFGLAQTQANLCVQGQQISFVRPLEDVEIKECTNYEMSLEISDENANITWQKDGQEIKEDEADYKFKKDGRKRSLIINSSTVHHEGEYVASVGDQECSCELTVIELPPEFVKSLNPCNLKSGETGVFEIELSKGDAVTRWFKHGLEIEFNHRIQLIIDGKKQRLEIHNADIKDAGEYSVIVGEKSCTALLFVEEPKVSFVGKLKKVTTGAVGQSVKLTVKLSKDDVNVKWLKDGQEISDGPHYSFETDGTMKTLIINDATLSDVASYTCVAECISTITDVELSGGDQKLTIKDEEISNSQEIISTRGQDITLNVPFVETCQKPQVMWLFQGQEISQSEKIQIKITRKSVSITIKHAQSIDCGVYTAKLSNSVSETSVDFVVRIKDKPTPPRGPAMVEWKSDDFMELRWNIPESDGGSAILEYIVERKEESKKSWKQVGISINTKMEIRGLGKNVSYNFRIIARNEVGLSDAFIVEETFTATSSSIGGSKKCLPGSPNVQVTDVTSKSVTLQWSPPLHNGGAELIEYVLEKKISTSHSWERAATVDPSVTLFTVENLKERCQYYFRISAVNEVGAGEPTSTEIVSLRTHARPPSSPTSPLEIHSVGPTTIIVEWGAPESDGGAPLEGYKVAVRDAKRHMWMEVGRVKADTQKLKVQDLAEGHQYFIRIFAKNEVGFSDPLENEEAVKVVRPAGMRRDL</sequence>
<feature type="domain" description="Fibronectin type-III" evidence="15">
    <location>
        <begin position="3799"/>
        <end position="3897"/>
    </location>
</feature>
<dbReference type="GO" id="GO:0040017">
    <property type="term" value="P:positive regulation of locomotion"/>
    <property type="evidence" value="ECO:0007669"/>
    <property type="project" value="UniProtKB-ARBA"/>
</dbReference>
<dbReference type="InterPro" id="IPR013098">
    <property type="entry name" value="Ig_I-set"/>
</dbReference>
<dbReference type="GO" id="GO:0045989">
    <property type="term" value="P:positive regulation of striated muscle contraction"/>
    <property type="evidence" value="ECO:0007669"/>
    <property type="project" value="UniProtKB-ARBA"/>
</dbReference>
<evidence type="ECO:0000256" key="4">
    <source>
        <dbReference type="ARBA" id="ARBA00022443"/>
    </source>
</evidence>
<feature type="non-terminal residue" evidence="16">
    <location>
        <position position="1"/>
    </location>
</feature>
<dbReference type="FunFam" id="2.60.40.10:FF:000080">
    <property type="entry name" value="Myosin light chain kinase, smooth muscle"/>
    <property type="match status" value="1"/>
</dbReference>
<feature type="domain" description="Fibronectin type-III" evidence="15">
    <location>
        <begin position="3902"/>
        <end position="3998"/>
    </location>
</feature>
<feature type="compositionally biased region" description="Polar residues" evidence="12">
    <location>
        <begin position="2818"/>
        <end position="2832"/>
    </location>
</feature>
<dbReference type="PROSITE" id="PS50835">
    <property type="entry name" value="IG_LIKE"/>
    <property type="match status" value="21"/>
</dbReference>
<feature type="domain" description="Ig-like" evidence="14">
    <location>
        <begin position="359"/>
        <end position="452"/>
    </location>
</feature>
<reference evidence="16" key="1">
    <citation type="submission" date="2014-05" db="EMBL/GenBank/DDBJ databases">
        <authorList>
            <person name="Chronopoulou M."/>
        </authorList>
    </citation>
    <scope>NUCLEOTIDE SEQUENCE</scope>
    <source>
        <tissue evidence="16">Whole organism</tissue>
    </source>
</reference>
<dbReference type="InterPro" id="IPR003598">
    <property type="entry name" value="Ig_sub2"/>
</dbReference>
<dbReference type="InterPro" id="IPR036028">
    <property type="entry name" value="SH3-like_dom_sf"/>
</dbReference>
<feature type="domain" description="Ig-like" evidence="14">
    <location>
        <begin position="622"/>
        <end position="713"/>
    </location>
</feature>
<feature type="domain" description="Ig-like" evidence="14">
    <location>
        <begin position="1152"/>
        <end position="1246"/>
    </location>
</feature>
<feature type="domain" description="Ig-like" evidence="14">
    <location>
        <begin position="226"/>
        <end position="316"/>
    </location>
</feature>
<feature type="compositionally biased region" description="Basic and acidic residues" evidence="12">
    <location>
        <begin position="2439"/>
        <end position="2487"/>
    </location>
</feature>
<feature type="domain" description="Ig-like" evidence="14">
    <location>
        <begin position="1262"/>
        <end position="1353"/>
    </location>
</feature>
<dbReference type="GO" id="GO:0030016">
    <property type="term" value="C:myofibril"/>
    <property type="evidence" value="ECO:0007669"/>
    <property type="project" value="UniProtKB-SubCell"/>
</dbReference>
<comment type="subcellular location">
    <subcellularLocation>
        <location evidence="2">Cytoplasm</location>
        <location evidence="2">Myofibril</location>
    </subcellularLocation>
    <subcellularLocation>
        <location evidence="1">Nucleus</location>
    </subcellularLocation>
</comment>
<evidence type="ECO:0000256" key="3">
    <source>
        <dbReference type="ARBA" id="ARBA00006692"/>
    </source>
</evidence>
<feature type="domain" description="Ig-like" evidence="14">
    <location>
        <begin position="1019"/>
        <end position="1110"/>
    </location>
</feature>
<evidence type="ECO:0000256" key="2">
    <source>
        <dbReference type="ARBA" id="ARBA00004657"/>
    </source>
</evidence>
<dbReference type="GO" id="GO:0009653">
    <property type="term" value="P:anatomical structure morphogenesis"/>
    <property type="evidence" value="ECO:0007669"/>
    <property type="project" value="UniProtKB-ARBA"/>
</dbReference>
<dbReference type="InterPro" id="IPR003961">
    <property type="entry name" value="FN3_dom"/>
</dbReference>
<feature type="compositionally biased region" description="Pro residues" evidence="12">
    <location>
        <begin position="2420"/>
        <end position="2437"/>
    </location>
</feature>
<evidence type="ECO:0008006" key="17">
    <source>
        <dbReference type="Google" id="ProtNLM"/>
    </source>
</evidence>
<feature type="compositionally biased region" description="Polar residues" evidence="12">
    <location>
        <begin position="2504"/>
        <end position="2523"/>
    </location>
</feature>
<dbReference type="SUPFAM" id="SSF48726">
    <property type="entry name" value="Immunoglobulin"/>
    <property type="match status" value="25"/>
</dbReference>
<dbReference type="SUPFAM" id="SSF50044">
    <property type="entry name" value="SH3-domain"/>
    <property type="match status" value="1"/>
</dbReference>
<dbReference type="SMART" id="SM00060">
    <property type="entry name" value="FN3"/>
    <property type="match status" value="3"/>
</dbReference>
<dbReference type="Pfam" id="PF07679">
    <property type="entry name" value="I-set"/>
    <property type="match status" value="24"/>
</dbReference>
<feature type="domain" description="Ig-like" evidence="14">
    <location>
        <begin position="1810"/>
        <end position="1895"/>
    </location>
</feature>
<evidence type="ECO:0000256" key="12">
    <source>
        <dbReference type="SAM" id="MobiDB-lite"/>
    </source>
</evidence>
<keyword evidence="9" id="KW-0393">Immunoglobulin domain</keyword>
<dbReference type="GO" id="GO:0060298">
    <property type="term" value="P:positive regulation of sarcomere organization"/>
    <property type="evidence" value="ECO:0007669"/>
    <property type="project" value="UniProtKB-ARBA"/>
</dbReference>
<dbReference type="GO" id="GO:0030154">
    <property type="term" value="P:cell differentiation"/>
    <property type="evidence" value="ECO:0007669"/>
    <property type="project" value="UniProtKB-ARBA"/>
</dbReference>
<feature type="domain" description="Ig-like" evidence="14">
    <location>
        <begin position="2206"/>
        <end position="2314"/>
    </location>
</feature>
<evidence type="ECO:0000259" key="13">
    <source>
        <dbReference type="PROSITE" id="PS50002"/>
    </source>
</evidence>
<feature type="compositionally biased region" description="Basic and acidic residues" evidence="12">
    <location>
        <begin position="2530"/>
        <end position="2742"/>
    </location>
</feature>
<dbReference type="InterPro" id="IPR036116">
    <property type="entry name" value="FN3_sf"/>
</dbReference>
<evidence type="ECO:0000256" key="7">
    <source>
        <dbReference type="ARBA" id="ARBA00023157"/>
    </source>
</evidence>
<evidence type="ECO:0000256" key="6">
    <source>
        <dbReference type="ARBA" id="ARBA00022737"/>
    </source>
</evidence>
<dbReference type="PROSITE" id="PS50002">
    <property type="entry name" value="SH3"/>
    <property type="match status" value="1"/>
</dbReference>
<feature type="coiled-coil region" evidence="11">
    <location>
        <begin position="1923"/>
        <end position="1950"/>
    </location>
</feature>
<evidence type="ECO:0000256" key="10">
    <source>
        <dbReference type="PROSITE-ProRule" id="PRU00192"/>
    </source>
</evidence>
<dbReference type="InterPro" id="IPR007110">
    <property type="entry name" value="Ig-like_dom"/>
</dbReference>
<evidence type="ECO:0000313" key="16">
    <source>
        <dbReference type="EMBL" id="CDW18160.1"/>
    </source>
</evidence>
<feature type="domain" description="Ig-like" evidence="14">
    <location>
        <begin position="2090"/>
        <end position="2127"/>
    </location>
</feature>
<dbReference type="PANTHER" id="PTHR47633">
    <property type="entry name" value="IMMUNOGLOBULIN"/>
    <property type="match status" value="1"/>
</dbReference>
<evidence type="ECO:0000256" key="8">
    <source>
        <dbReference type="ARBA" id="ARBA00023242"/>
    </source>
</evidence>
<dbReference type="FunFam" id="2.60.40.10:FF:000050">
    <property type="entry name" value="Titin isoform B"/>
    <property type="match status" value="1"/>
</dbReference>
<dbReference type="FunFam" id="2.60.40.10:FF:000032">
    <property type="entry name" value="palladin isoform X1"/>
    <property type="match status" value="1"/>
</dbReference>
<dbReference type="InterPro" id="IPR003599">
    <property type="entry name" value="Ig_sub"/>
</dbReference>